<proteinExistence type="predicted"/>
<feature type="transmembrane region" description="Helical" evidence="1">
    <location>
        <begin position="156"/>
        <end position="179"/>
    </location>
</feature>
<dbReference type="Proteomes" id="UP000036987">
    <property type="component" value="Unassembled WGS sequence"/>
</dbReference>
<feature type="transmembrane region" description="Helical" evidence="1">
    <location>
        <begin position="405"/>
        <end position="430"/>
    </location>
</feature>
<keyword evidence="1" id="KW-1133">Transmembrane helix</keyword>
<dbReference type="OMA" id="AFLFSCW"/>
<feature type="transmembrane region" description="Helical" evidence="1">
    <location>
        <begin position="338"/>
        <end position="363"/>
    </location>
</feature>
<organism evidence="2 3">
    <name type="scientific">Zostera marina</name>
    <name type="common">Eelgrass</name>
    <dbReference type="NCBI Taxonomy" id="29655"/>
    <lineage>
        <taxon>Eukaryota</taxon>
        <taxon>Viridiplantae</taxon>
        <taxon>Streptophyta</taxon>
        <taxon>Embryophyta</taxon>
        <taxon>Tracheophyta</taxon>
        <taxon>Spermatophyta</taxon>
        <taxon>Magnoliopsida</taxon>
        <taxon>Liliopsida</taxon>
        <taxon>Zosteraceae</taxon>
        <taxon>Zostera</taxon>
    </lineage>
</organism>
<feature type="transmembrane region" description="Helical" evidence="1">
    <location>
        <begin position="191"/>
        <end position="212"/>
    </location>
</feature>
<keyword evidence="1" id="KW-0812">Transmembrane</keyword>
<keyword evidence="3" id="KW-1185">Reference proteome</keyword>
<feature type="transmembrane region" description="Helical" evidence="1">
    <location>
        <begin position="244"/>
        <end position="262"/>
    </location>
</feature>
<dbReference type="EMBL" id="LFYR01000864">
    <property type="protein sequence ID" value="KMZ68137.1"/>
    <property type="molecule type" value="Genomic_DNA"/>
</dbReference>
<gene>
    <name evidence="2" type="ORF">ZOSMA_24G01590</name>
</gene>
<feature type="transmembrane region" description="Helical" evidence="1">
    <location>
        <begin position="375"/>
        <end position="399"/>
    </location>
</feature>
<dbReference type="PANTHER" id="PTHR34116:SF2">
    <property type="entry name" value="THH1_TOM1_TOM3 DOMAIN-CONTAINING PROTEIN"/>
    <property type="match status" value="1"/>
</dbReference>
<evidence type="ECO:0000256" key="1">
    <source>
        <dbReference type="SAM" id="Phobius"/>
    </source>
</evidence>
<accession>A0A0K9PIU5</accession>
<dbReference type="OrthoDB" id="539709at2759"/>
<keyword evidence="1" id="KW-0472">Membrane</keyword>
<feature type="transmembrane region" description="Helical" evidence="1">
    <location>
        <begin position="274"/>
        <end position="296"/>
    </location>
</feature>
<reference evidence="3" key="1">
    <citation type="journal article" date="2016" name="Nature">
        <title>The genome of the seagrass Zostera marina reveals angiosperm adaptation to the sea.</title>
        <authorList>
            <person name="Olsen J.L."/>
            <person name="Rouze P."/>
            <person name="Verhelst B."/>
            <person name="Lin Y.-C."/>
            <person name="Bayer T."/>
            <person name="Collen J."/>
            <person name="Dattolo E."/>
            <person name="De Paoli E."/>
            <person name="Dittami S."/>
            <person name="Maumus F."/>
            <person name="Michel G."/>
            <person name="Kersting A."/>
            <person name="Lauritano C."/>
            <person name="Lohaus R."/>
            <person name="Toepel M."/>
            <person name="Tonon T."/>
            <person name="Vanneste K."/>
            <person name="Amirebrahimi M."/>
            <person name="Brakel J."/>
            <person name="Bostroem C."/>
            <person name="Chovatia M."/>
            <person name="Grimwood J."/>
            <person name="Jenkins J.W."/>
            <person name="Jueterbock A."/>
            <person name="Mraz A."/>
            <person name="Stam W.T."/>
            <person name="Tice H."/>
            <person name="Bornberg-Bauer E."/>
            <person name="Green P.J."/>
            <person name="Pearson G.A."/>
            <person name="Procaccini G."/>
            <person name="Duarte C.M."/>
            <person name="Schmutz J."/>
            <person name="Reusch T.B.H."/>
            <person name="Van de Peer Y."/>
        </authorList>
    </citation>
    <scope>NUCLEOTIDE SEQUENCE [LARGE SCALE GENOMIC DNA]</scope>
    <source>
        <strain evidence="3">cv. Finnish</strain>
    </source>
</reference>
<dbReference type="PANTHER" id="PTHR34116">
    <property type="entry name" value="PLASMINOGEN ACTIVATOR INHIBITOR"/>
    <property type="match status" value="1"/>
</dbReference>
<protein>
    <submittedName>
        <fullName evidence="2">Uncharacterized protein</fullName>
    </submittedName>
</protein>
<name>A0A0K9PIU5_ZOSMR</name>
<sequence>MIGVLSLYLLQLEMREAYASKKKTKNIKPLFQNSNVIQLWDIYNDLRVQDVQFLFIIRNFRREKCVRSIIHASCNLYLKQNHAFEDDGTRSQRRRLAIPLHQLPSQYAWRTISDLFKPPSPSDRSATTATVMPMDNTTSSPPIQFVSRFPLPITDIVVVALVLTFLIFSIVAVFFIFNFHFSHARSERIRLLNSLWSVRVLLILFSCLWALAETLRLSHLIHLILSSHILHVHLCRAYVLTSHAFAEPCFFATLLFLLQASMDDSLKAMNHPDAFAAALTVALITSLPLFIIHAIFVTPMASWVLCRIGLMPEMLEKVVGDMGETQDSPDAMRCSYPLFSTALLAFFGAIYVPWFVSVCWKAVTVVINKTLRLRLYALAVSVVMALSVQVTAFSLTAFWNPNDAVFQGLGLIGFLAVFNCALVGQGVLVVRPIRDAIEVGYCCSNNVGDGDAIDLAT</sequence>
<evidence type="ECO:0000313" key="3">
    <source>
        <dbReference type="Proteomes" id="UP000036987"/>
    </source>
</evidence>
<dbReference type="AlphaFoldDB" id="A0A0K9PIU5"/>
<evidence type="ECO:0000313" key="2">
    <source>
        <dbReference type="EMBL" id="KMZ68137.1"/>
    </source>
</evidence>
<comment type="caution">
    <text evidence="2">The sequence shown here is derived from an EMBL/GenBank/DDBJ whole genome shotgun (WGS) entry which is preliminary data.</text>
</comment>